<evidence type="ECO:0000313" key="7">
    <source>
        <dbReference type="Proteomes" id="UP000825935"/>
    </source>
</evidence>
<feature type="binding site" evidence="2">
    <location>
        <position position="227"/>
    </location>
    <ligand>
        <name>Cu cation</name>
        <dbReference type="ChEBI" id="CHEBI:23378"/>
    </ligand>
</feature>
<keyword evidence="5" id="KW-0812">Transmembrane</keyword>
<dbReference type="AlphaFoldDB" id="A0A8T2R8Q9"/>
<gene>
    <name evidence="6" type="ORF">KP509_29G067200</name>
</gene>
<feature type="binding site" evidence="2">
    <location>
        <position position="223"/>
    </location>
    <ligand>
        <name>Cu cation</name>
        <dbReference type="ChEBI" id="CHEBI:23378"/>
    </ligand>
</feature>
<dbReference type="GO" id="GO:0033617">
    <property type="term" value="P:mitochondrial respiratory chain complex IV assembly"/>
    <property type="evidence" value="ECO:0007669"/>
    <property type="project" value="TreeGrafter"/>
</dbReference>
<feature type="region of interest" description="Disordered" evidence="4">
    <location>
        <begin position="113"/>
        <end position="142"/>
    </location>
</feature>
<accession>A0A8T2R8Q9</accession>
<dbReference type="FunFam" id="3.40.30.10:FF:000013">
    <property type="entry name" value="Blast:Protein SCO1 homolog, mitochondrial"/>
    <property type="match status" value="1"/>
</dbReference>
<feature type="binding site" evidence="2">
    <location>
        <position position="312"/>
    </location>
    <ligand>
        <name>Cu cation</name>
        <dbReference type="ChEBI" id="CHEBI:23378"/>
    </ligand>
</feature>
<dbReference type="Pfam" id="PF02630">
    <property type="entry name" value="SCO1-SenC"/>
    <property type="match status" value="1"/>
</dbReference>
<evidence type="ECO:0000256" key="4">
    <source>
        <dbReference type="SAM" id="MobiDB-lite"/>
    </source>
</evidence>
<evidence type="ECO:0000256" key="2">
    <source>
        <dbReference type="PIRSR" id="PIRSR603782-1"/>
    </source>
</evidence>
<evidence type="ECO:0008006" key="8">
    <source>
        <dbReference type="Google" id="ProtNLM"/>
    </source>
</evidence>
<evidence type="ECO:0000256" key="1">
    <source>
        <dbReference type="ARBA" id="ARBA00010996"/>
    </source>
</evidence>
<feature type="disulfide bond" description="Redox-active" evidence="3">
    <location>
        <begin position="223"/>
        <end position="227"/>
    </location>
</feature>
<dbReference type="GO" id="GO:0046872">
    <property type="term" value="F:metal ion binding"/>
    <property type="evidence" value="ECO:0007669"/>
    <property type="project" value="UniProtKB-KW"/>
</dbReference>
<comment type="caution">
    <text evidence="6">The sequence shown here is derived from an EMBL/GenBank/DDBJ whole genome shotgun (WGS) entry which is preliminary data.</text>
</comment>
<comment type="similarity">
    <text evidence="1">Belongs to the SCO1/2 family.</text>
</comment>
<dbReference type="GO" id="GO:0005739">
    <property type="term" value="C:mitochondrion"/>
    <property type="evidence" value="ECO:0007669"/>
    <property type="project" value="GOC"/>
</dbReference>
<keyword evidence="5" id="KW-1133">Transmembrane helix</keyword>
<protein>
    <recommendedName>
        <fullName evidence="8">Thioredoxin domain-containing protein</fullName>
    </recommendedName>
</protein>
<organism evidence="6 7">
    <name type="scientific">Ceratopteris richardii</name>
    <name type="common">Triangle waterfern</name>
    <dbReference type="NCBI Taxonomy" id="49495"/>
    <lineage>
        <taxon>Eukaryota</taxon>
        <taxon>Viridiplantae</taxon>
        <taxon>Streptophyta</taxon>
        <taxon>Embryophyta</taxon>
        <taxon>Tracheophyta</taxon>
        <taxon>Polypodiopsida</taxon>
        <taxon>Polypodiidae</taxon>
        <taxon>Polypodiales</taxon>
        <taxon>Pteridineae</taxon>
        <taxon>Pteridaceae</taxon>
        <taxon>Parkerioideae</taxon>
        <taxon>Ceratopteris</taxon>
    </lineage>
</organism>
<evidence type="ECO:0000256" key="3">
    <source>
        <dbReference type="PIRSR" id="PIRSR603782-2"/>
    </source>
</evidence>
<dbReference type="OrthoDB" id="270009at2759"/>
<dbReference type="Proteomes" id="UP000825935">
    <property type="component" value="Chromosome 29"/>
</dbReference>
<proteinExistence type="inferred from homology"/>
<dbReference type="InterPro" id="IPR036249">
    <property type="entry name" value="Thioredoxin-like_sf"/>
</dbReference>
<evidence type="ECO:0000256" key="5">
    <source>
        <dbReference type="SAM" id="Phobius"/>
    </source>
</evidence>
<dbReference type="PANTHER" id="PTHR12151">
    <property type="entry name" value="ELECTRON TRANSPORT PROTIN SCO1/SENC FAMILY MEMBER"/>
    <property type="match status" value="1"/>
</dbReference>
<sequence length="351" mass="39619">MYRSMDRLYVCLMRNAYRKGWFSSYVRSRRGIVSATRKGNDSGCPISSVKYNEWEGFLTRISVNGEFQKNILDSSGCLPRRLSLGMILSHSSGWMQKSFSTFPADIAKSSAVGSSTNMVESSDDKVENGTDAKPRLSPQEPKNPVSWLSLCLMFITGGGLVYYYQLERERRIKAAQEVNPKGSEGGKGVIGGPFKLINHEGKEVTSEQFKGSWTLLYFGFTHCPDICPSELQKMVDAIDIIEKRNNLHITPVFITVDPERDSVEQIREYVTEFHPRLIGLTGSLEGIRQVARDYRVYYAKAGEEDSDYLIDHSIIMYLMNPQMEFVKHFGKNYDVSSLADGIVAEIKGHKP</sequence>
<dbReference type="PANTHER" id="PTHR12151:SF5">
    <property type="entry name" value="AT19154P"/>
    <property type="match status" value="1"/>
</dbReference>
<dbReference type="Gene3D" id="3.40.30.10">
    <property type="entry name" value="Glutaredoxin"/>
    <property type="match status" value="1"/>
</dbReference>
<feature type="transmembrane region" description="Helical" evidence="5">
    <location>
        <begin position="145"/>
        <end position="164"/>
    </location>
</feature>
<evidence type="ECO:0000313" key="6">
    <source>
        <dbReference type="EMBL" id="KAH7292420.1"/>
    </source>
</evidence>
<reference evidence="6" key="1">
    <citation type="submission" date="2021-08" db="EMBL/GenBank/DDBJ databases">
        <title>WGS assembly of Ceratopteris richardii.</title>
        <authorList>
            <person name="Marchant D.B."/>
            <person name="Chen G."/>
            <person name="Jenkins J."/>
            <person name="Shu S."/>
            <person name="Leebens-Mack J."/>
            <person name="Grimwood J."/>
            <person name="Schmutz J."/>
            <person name="Soltis P."/>
            <person name="Soltis D."/>
            <person name="Chen Z.-H."/>
        </authorList>
    </citation>
    <scope>NUCLEOTIDE SEQUENCE</scope>
    <source>
        <strain evidence="6">Whitten #5841</strain>
        <tissue evidence="6">Leaf</tissue>
    </source>
</reference>
<keyword evidence="5" id="KW-0472">Membrane</keyword>
<name>A0A8T2R8Q9_CERRI</name>
<dbReference type="EMBL" id="CM035434">
    <property type="protein sequence ID" value="KAH7292420.1"/>
    <property type="molecule type" value="Genomic_DNA"/>
</dbReference>
<dbReference type="CDD" id="cd02968">
    <property type="entry name" value="SCO"/>
    <property type="match status" value="1"/>
</dbReference>
<keyword evidence="3" id="KW-1015">Disulfide bond</keyword>
<keyword evidence="2" id="KW-0479">Metal-binding</keyword>
<feature type="compositionally biased region" description="Basic and acidic residues" evidence="4">
    <location>
        <begin position="122"/>
        <end position="134"/>
    </location>
</feature>
<dbReference type="SUPFAM" id="SSF52833">
    <property type="entry name" value="Thioredoxin-like"/>
    <property type="match status" value="1"/>
</dbReference>
<dbReference type="InterPro" id="IPR003782">
    <property type="entry name" value="SCO1/SenC"/>
</dbReference>
<keyword evidence="2" id="KW-0186">Copper</keyword>
<keyword evidence="7" id="KW-1185">Reference proteome</keyword>